<organism evidence="2 3">
    <name type="scientific">Paenibacillus aceti</name>
    <dbReference type="NCBI Taxonomy" id="1820010"/>
    <lineage>
        <taxon>Bacteria</taxon>
        <taxon>Bacillati</taxon>
        <taxon>Bacillota</taxon>
        <taxon>Bacilli</taxon>
        <taxon>Bacillales</taxon>
        <taxon>Paenibacillaceae</taxon>
        <taxon>Paenibacillus</taxon>
    </lineage>
</organism>
<dbReference type="PANTHER" id="PTHR37305:SF2">
    <property type="entry name" value="BACITRACIN TRANSPORT PERMEASE PROTEIN BCRB"/>
    <property type="match status" value="1"/>
</dbReference>
<evidence type="ECO:0000313" key="2">
    <source>
        <dbReference type="EMBL" id="GGG11700.1"/>
    </source>
</evidence>
<feature type="transmembrane region" description="Helical" evidence="1">
    <location>
        <begin position="302"/>
        <end position="326"/>
    </location>
</feature>
<keyword evidence="1" id="KW-1133">Transmembrane helix</keyword>
<comment type="caution">
    <text evidence="2">The sequence shown here is derived from an EMBL/GenBank/DDBJ whole genome shotgun (WGS) entry which is preliminary data.</text>
</comment>
<accession>A0ABQ1W402</accession>
<gene>
    <name evidence="2" type="ORF">GCM10010913_36880</name>
</gene>
<feature type="transmembrane region" description="Helical" evidence="1">
    <location>
        <begin position="158"/>
        <end position="191"/>
    </location>
</feature>
<protein>
    <submittedName>
        <fullName evidence="2">Bacitracin ABC transporter permease</fullName>
    </submittedName>
</protein>
<proteinExistence type="predicted"/>
<sequence length="333" mass="37269">MVKALNSLLLLVKNETIKMIKKKRFYVVLLVLIVLVPMFAYAQMRESTTKREKFGADWRREVQQAITDNQNSLGSDRVPEEWKKYRKIYIEQMKYYLEHDVNPIQSGGVTFTREFLNNASTLFIPLLIMGVASDIVSSERTAGTIKMLLTRPVRRWKILLSKLITLIMFVSLIIVSTLLVCYLVSGLFFGYGGFQLPVFSGFQLNGSEVDMSNVHAVPQWKYICMQAGLIWFVGITVAMLAFMVSVLVRSTSASIVIMMAALIAGTILSNMASAWTSAKYLFMVNLGLTNYLSGTPAPIEGMTLGFSLAVLAVWAACSTIVSFLVFTKQDILN</sequence>
<feature type="transmembrane region" description="Helical" evidence="1">
    <location>
        <begin position="25"/>
        <end position="44"/>
    </location>
</feature>
<dbReference type="Pfam" id="PF12679">
    <property type="entry name" value="ABC2_membrane_2"/>
    <property type="match status" value="1"/>
</dbReference>
<dbReference type="EMBL" id="BMIW01000032">
    <property type="protein sequence ID" value="GGG11700.1"/>
    <property type="molecule type" value="Genomic_DNA"/>
</dbReference>
<evidence type="ECO:0000256" key="1">
    <source>
        <dbReference type="SAM" id="Phobius"/>
    </source>
</evidence>
<feature type="transmembrane region" description="Helical" evidence="1">
    <location>
        <begin position="229"/>
        <end position="248"/>
    </location>
</feature>
<keyword evidence="1" id="KW-0812">Transmembrane</keyword>
<feature type="transmembrane region" description="Helical" evidence="1">
    <location>
        <begin position="119"/>
        <end position="137"/>
    </location>
</feature>
<feature type="transmembrane region" description="Helical" evidence="1">
    <location>
        <begin position="255"/>
        <end position="282"/>
    </location>
</feature>
<reference evidence="3" key="1">
    <citation type="journal article" date="2019" name="Int. J. Syst. Evol. Microbiol.">
        <title>The Global Catalogue of Microorganisms (GCM) 10K type strain sequencing project: providing services to taxonomists for standard genome sequencing and annotation.</title>
        <authorList>
            <consortium name="The Broad Institute Genomics Platform"/>
            <consortium name="The Broad Institute Genome Sequencing Center for Infectious Disease"/>
            <person name="Wu L."/>
            <person name="Ma J."/>
        </authorList>
    </citation>
    <scope>NUCLEOTIDE SEQUENCE [LARGE SCALE GENOMIC DNA]</scope>
    <source>
        <strain evidence="3">CGMCC 1.15420</strain>
    </source>
</reference>
<evidence type="ECO:0000313" key="3">
    <source>
        <dbReference type="Proteomes" id="UP000608420"/>
    </source>
</evidence>
<dbReference type="Proteomes" id="UP000608420">
    <property type="component" value="Unassembled WGS sequence"/>
</dbReference>
<dbReference type="PANTHER" id="PTHR37305">
    <property type="entry name" value="INTEGRAL MEMBRANE PROTEIN-RELATED"/>
    <property type="match status" value="1"/>
</dbReference>
<keyword evidence="1" id="KW-0472">Membrane</keyword>
<name>A0ABQ1W402_9BACL</name>
<keyword evidence="3" id="KW-1185">Reference proteome</keyword>